<dbReference type="PANTHER" id="PTHR34109:SF1">
    <property type="entry name" value="VOC DOMAIN-CONTAINING PROTEIN"/>
    <property type="match status" value="1"/>
</dbReference>
<comment type="caution">
    <text evidence="2">The sequence shown here is derived from an EMBL/GenBank/DDBJ whole genome shotgun (WGS) entry which is preliminary data.</text>
</comment>
<accession>A0ABW9ZX63</accession>
<protein>
    <submittedName>
        <fullName evidence="2">VOC family protein</fullName>
    </submittedName>
</protein>
<dbReference type="Gene3D" id="3.30.720.110">
    <property type="match status" value="1"/>
</dbReference>
<reference evidence="2 3" key="1">
    <citation type="submission" date="2020-01" db="EMBL/GenBank/DDBJ databases">
        <title>Genome analysis.</title>
        <authorList>
            <person name="Wu S."/>
            <person name="Wang G."/>
        </authorList>
    </citation>
    <scope>NUCLEOTIDE SEQUENCE [LARGE SCALE GENOMIC DNA]</scope>
    <source>
        <strain evidence="2 3">SYL130</strain>
    </source>
</reference>
<dbReference type="InterPro" id="IPR004360">
    <property type="entry name" value="Glyas_Fos-R_dOase_dom"/>
</dbReference>
<sequence length="139" mass="15144">MNVQVFKSFRAPESGFAPMLYIPNGTTDVSFYEKAFGATETRRFGNSDGSIHVSEFVIEESMFHLHEVTKNAKALDPGATGGHTTVEIGLFVADVHAVVEKAVAAGATITSAVQDYDYGYRQATIKDPFGHLWTIQQAI</sequence>
<dbReference type="EMBL" id="JAACJS010000012">
    <property type="protein sequence ID" value="NCI50307.1"/>
    <property type="molecule type" value="Genomic_DNA"/>
</dbReference>
<dbReference type="Gene3D" id="3.30.720.120">
    <property type="match status" value="1"/>
</dbReference>
<dbReference type="PANTHER" id="PTHR34109">
    <property type="entry name" value="BNAUNNG04460D PROTEIN-RELATED"/>
    <property type="match status" value="1"/>
</dbReference>
<dbReference type="Proteomes" id="UP000753802">
    <property type="component" value="Unassembled WGS sequence"/>
</dbReference>
<dbReference type="PROSITE" id="PS51819">
    <property type="entry name" value="VOC"/>
    <property type="match status" value="1"/>
</dbReference>
<feature type="domain" description="VOC" evidence="1">
    <location>
        <begin position="13"/>
        <end position="138"/>
    </location>
</feature>
<proteinExistence type="predicted"/>
<keyword evidence="3" id="KW-1185">Reference proteome</keyword>
<dbReference type="RefSeq" id="WP_161818610.1">
    <property type="nucleotide sequence ID" value="NZ_JAACJS010000012.1"/>
</dbReference>
<dbReference type="InterPro" id="IPR037523">
    <property type="entry name" value="VOC_core"/>
</dbReference>
<dbReference type="InterPro" id="IPR029068">
    <property type="entry name" value="Glyas_Bleomycin-R_OHBP_Dase"/>
</dbReference>
<gene>
    <name evidence="2" type="ORF">GWC95_10270</name>
</gene>
<evidence type="ECO:0000259" key="1">
    <source>
        <dbReference type="PROSITE" id="PS51819"/>
    </source>
</evidence>
<evidence type="ECO:0000313" key="3">
    <source>
        <dbReference type="Proteomes" id="UP000753802"/>
    </source>
</evidence>
<dbReference type="SUPFAM" id="SSF54593">
    <property type="entry name" value="Glyoxalase/Bleomycin resistance protein/Dihydroxybiphenyl dioxygenase"/>
    <property type="match status" value="1"/>
</dbReference>
<organism evidence="2 3">
    <name type="scientific">Sediminibacterium roseum</name>
    <dbReference type="NCBI Taxonomy" id="1978412"/>
    <lineage>
        <taxon>Bacteria</taxon>
        <taxon>Pseudomonadati</taxon>
        <taxon>Bacteroidota</taxon>
        <taxon>Chitinophagia</taxon>
        <taxon>Chitinophagales</taxon>
        <taxon>Chitinophagaceae</taxon>
        <taxon>Sediminibacterium</taxon>
    </lineage>
</organism>
<dbReference type="Pfam" id="PF00903">
    <property type="entry name" value="Glyoxalase"/>
    <property type="match status" value="1"/>
</dbReference>
<evidence type="ECO:0000313" key="2">
    <source>
        <dbReference type="EMBL" id="NCI50307.1"/>
    </source>
</evidence>
<name>A0ABW9ZX63_9BACT</name>